<evidence type="ECO:0000256" key="1">
    <source>
        <dbReference type="SAM" id="MobiDB-lite"/>
    </source>
</evidence>
<proteinExistence type="predicted"/>
<dbReference type="Proteomes" id="UP000737402">
    <property type="component" value="Unassembled WGS sequence"/>
</dbReference>
<feature type="compositionally biased region" description="Polar residues" evidence="1">
    <location>
        <begin position="14"/>
        <end position="34"/>
    </location>
</feature>
<evidence type="ECO:0000313" key="2">
    <source>
        <dbReference type="EMBL" id="MBM7619496.1"/>
    </source>
</evidence>
<feature type="region of interest" description="Disordered" evidence="1">
    <location>
        <begin position="1"/>
        <end position="49"/>
    </location>
</feature>
<sequence>MTNRNDNRERKNKYPNNKQNIEASKEISSIQQDPTPEENAKYGSKSHKN</sequence>
<dbReference type="RefSeq" id="WP_204414557.1">
    <property type="nucleotide sequence ID" value="NZ_JAFBED010000002.1"/>
</dbReference>
<name>A0ABS2NXU5_9BACI</name>
<evidence type="ECO:0008006" key="4">
    <source>
        <dbReference type="Google" id="ProtNLM"/>
    </source>
</evidence>
<reference evidence="2 3" key="1">
    <citation type="submission" date="2021-01" db="EMBL/GenBank/DDBJ databases">
        <title>Genomic Encyclopedia of Type Strains, Phase IV (KMG-IV): sequencing the most valuable type-strain genomes for metagenomic binning, comparative biology and taxonomic classification.</title>
        <authorList>
            <person name="Goeker M."/>
        </authorList>
    </citation>
    <scope>NUCLEOTIDE SEQUENCE [LARGE SCALE GENOMIC DNA]</scope>
    <source>
        <strain evidence="2 3">DSM 25879</strain>
    </source>
</reference>
<protein>
    <recommendedName>
        <fullName evidence="4">Glycogen biosynthesis protein GlgD</fullName>
    </recommendedName>
</protein>
<evidence type="ECO:0000313" key="3">
    <source>
        <dbReference type="Proteomes" id="UP000737402"/>
    </source>
</evidence>
<dbReference type="EMBL" id="JAFBED010000002">
    <property type="protein sequence ID" value="MBM7619496.1"/>
    <property type="molecule type" value="Genomic_DNA"/>
</dbReference>
<accession>A0ABS2NXU5</accession>
<keyword evidence="3" id="KW-1185">Reference proteome</keyword>
<gene>
    <name evidence="2" type="ORF">JOC95_001345</name>
</gene>
<organism evidence="2 3">
    <name type="scientific">Sutcliffiella tianshenii</name>
    <dbReference type="NCBI Taxonomy" id="1463404"/>
    <lineage>
        <taxon>Bacteria</taxon>
        <taxon>Bacillati</taxon>
        <taxon>Bacillota</taxon>
        <taxon>Bacilli</taxon>
        <taxon>Bacillales</taxon>
        <taxon>Bacillaceae</taxon>
        <taxon>Sutcliffiella</taxon>
    </lineage>
</organism>
<comment type="caution">
    <text evidence="2">The sequence shown here is derived from an EMBL/GenBank/DDBJ whole genome shotgun (WGS) entry which is preliminary data.</text>
</comment>